<keyword evidence="1" id="KW-0560">Oxidoreductase</keyword>
<organism evidence="1 2">
    <name type="scientific">Tistrella mobilis</name>
    <dbReference type="NCBI Taxonomy" id="171437"/>
    <lineage>
        <taxon>Bacteria</taxon>
        <taxon>Pseudomonadati</taxon>
        <taxon>Pseudomonadota</taxon>
        <taxon>Alphaproteobacteria</taxon>
        <taxon>Geminicoccales</taxon>
        <taxon>Geminicoccaceae</taxon>
        <taxon>Tistrella</taxon>
    </lineage>
</organism>
<reference evidence="1 2" key="1">
    <citation type="journal article" date="2018" name="Nat. Biotechnol.">
        <title>A standardized bacterial taxonomy based on genome phylogeny substantially revises the tree of life.</title>
        <authorList>
            <person name="Parks D.H."/>
            <person name="Chuvochina M."/>
            <person name="Waite D.W."/>
            <person name="Rinke C."/>
            <person name="Skarshewski A."/>
            <person name="Chaumeil P.A."/>
            <person name="Hugenholtz P."/>
        </authorList>
    </citation>
    <scope>NUCLEOTIDE SEQUENCE [LARGE SCALE GENOMIC DNA]</scope>
    <source>
        <strain evidence="1">UBA8739</strain>
    </source>
</reference>
<dbReference type="GO" id="GO:0005506">
    <property type="term" value="F:iron ion binding"/>
    <property type="evidence" value="ECO:0007669"/>
    <property type="project" value="InterPro"/>
</dbReference>
<dbReference type="InterPro" id="IPR015889">
    <property type="entry name" value="Intradiol_dOase_core"/>
</dbReference>
<dbReference type="Proteomes" id="UP000257706">
    <property type="component" value="Unassembled WGS sequence"/>
</dbReference>
<evidence type="ECO:0000313" key="2">
    <source>
        <dbReference type="Proteomes" id="UP000257706"/>
    </source>
</evidence>
<sequence>RHIHIRVQAPGGPVLTTQLYFTDEPGNDRDRIFRPDLVMAQAADGGYGFDFVVAK</sequence>
<evidence type="ECO:0000313" key="1">
    <source>
        <dbReference type="EMBL" id="HAE50492.1"/>
    </source>
</evidence>
<name>A0A3B9IRJ8_9PROT</name>
<dbReference type="EMBL" id="DMAI01000391">
    <property type="protein sequence ID" value="HAE50492.1"/>
    <property type="molecule type" value="Genomic_DNA"/>
</dbReference>
<gene>
    <name evidence="1" type="ORF">DCK97_24060</name>
</gene>
<dbReference type="SUPFAM" id="SSF49482">
    <property type="entry name" value="Aromatic compound dioxygenase"/>
    <property type="match status" value="1"/>
</dbReference>
<dbReference type="Gene3D" id="2.60.130.10">
    <property type="entry name" value="Aromatic compound dioxygenase"/>
    <property type="match status" value="1"/>
</dbReference>
<dbReference type="AlphaFoldDB" id="A0A3B9IRJ8"/>
<proteinExistence type="predicted"/>
<dbReference type="GO" id="GO:0016702">
    <property type="term" value="F:oxidoreductase activity, acting on single donors with incorporation of molecular oxygen, incorporation of two atoms of oxygen"/>
    <property type="evidence" value="ECO:0007669"/>
    <property type="project" value="InterPro"/>
</dbReference>
<keyword evidence="1" id="KW-0223">Dioxygenase</keyword>
<accession>A0A3B9IRJ8</accession>
<protein>
    <submittedName>
        <fullName evidence="1">Intradiol ring-cleavage dioxygenase</fullName>
    </submittedName>
</protein>
<feature type="non-terminal residue" evidence="1">
    <location>
        <position position="1"/>
    </location>
</feature>
<comment type="caution">
    <text evidence="1">The sequence shown here is derived from an EMBL/GenBank/DDBJ whole genome shotgun (WGS) entry which is preliminary data.</text>
</comment>